<dbReference type="AlphaFoldDB" id="A0A7X0DN46"/>
<keyword evidence="2" id="KW-0808">Transferase</keyword>
<proteinExistence type="predicted"/>
<feature type="domain" description="Glycosyltransferase subfamily 4-like N-terminal" evidence="1">
    <location>
        <begin position="28"/>
        <end position="180"/>
    </location>
</feature>
<evidence type="ECO:0000259" key="1">
    <source>
        <dbReference type="Pfam" id="PF13439"/>
    </source>
</evidence>
<dbReference type="InterPro" id="IPR028098">
    <property type="entry name" value="Glyco_trans_4-like_N"/>
</dbReference>
<gene>
    <name evidence="2" type="ORF">FHS48_003169</name>
</gene>
<dbReference type="SUPFAM" id="SSF53756">
    <property type="entry name" value="UDP-Glycosyltransferase/glycogen phosphorylase"/>
    <property type="match status" value="1"/>
</dbReference>
<dbReference type="GO" id="GO:0016757">
    <property type="term" value="F:glycosyltransferase activity"/>
    <property type="evidence" value="ECO:0007669"/>
    <property type="project" value="UniProtKB-ARBA"/>
</dbReference>
<accession>A0A7X0DN46</accession>
<dbReference type="Pfam" id="PF13439">
    <property type="entry name" value="Glyco_transf_4"/>
    <property type="match status" value="1"/>
</dbReference>
<dbReference type="Proteomes" id="UP000544872">
    <property type="component" value="Unassembled WGS sequence"/>
</dbReference>
<organism evidence="2 3">
    <name type="scientific">Novispirillum itersonii</name>
    <name type="common">Aquaspirillum itersonii</name>
    <dbReference type="NCBI Taxonomy" id="189"/>
    <lineage>
        <taxon>Bacteria</taxon>
        <taxon>Pseudomonadati</taxon>
        <taxon>Pseudomonadota</taxon>
        <taxon>Alphaproteobacteria</taxon>
        <taxon>Rhodospirillales</taxon>
        <taxon>Novispirillaceae</taxon>
        <taxon>Novispirillum</taxon>
    </lineage>
</organism>
<sequence>MTTPNTEATVTHSSDLRILQAMAGASHGGAELFFERLVLALHRAGVQQHILIRQNAERAGKLTEGGIRPVELPFGGRFDFSTKRKFAAEIRRFQPSVVLTWMNRATAFCPSPRKIGVGKTGMGKTGVPFVKVARLGGYYDLKYYQDCDHLVCNTHDLVDYVVREGWPAERAHYLPNFVDERQAAPVRRSDFTTPETVPLLFALGRLHENKGFDTLLKAVARLSDVYLWLAGEGPERPALEALATKLGIRPRVRFLGWTDAAPALHRAADLFVCPSRHEPLGNVVLEAWAQHRPVLAAASQGPSALIEHGVNGLLTPVDDDAAMAAAIKAALRDRTALSALADAGYASFRDGYTEQAVVARYRAFFGAVTASATAAGDAG</sequence>
<comment type="caution">
    <text evidence="2">The sequence shown here is derived from an EMBL/GenBank/DDBJ whole genome shotgun (WGS) entry which is preliminary data.</text>
</comment>
<dbReference type="Gene3D" id="3.40.50.2000">
    <property type="entry name" value="Glycogen Phosphorylase B"/>
    <property type="match status" value="2"/>
</dbReference>
<dbReference type="Pfam" id="PF13692">
    <property type="entry name" value="Glyco_trans_1_4"/>
    <property type="match status" value="1"/>
</dbReference>
<name>A0A7X0DN46_NOVIT</name>
<keyword evidence="3" id="KW-1185">Reference proteome</keyword>
<protein>
    <submittedName>
        <fullName evidence="2">Glycosyltransferase involved in cell wall biosynthesis</fullName>
    </submittedName>
</protein>
<evidence type="ECO:0000313" key="3">
    <source>
        <dbReference type="Proteomes" id="UP000544872"/>
    </source>
</evidence>
<evidence type="ECO:0000313" key="2">
    <source>
        <dbReference type="EMBL" id="MBB6211726.1"/>
    </source>
</evidence>
<dbReference type="PANTHER" id="PTHR12526">
    <property type="entry name" value="GLYCOSYLTRANSFERASE"/>
    <property type="match status" value="1"/>
</dbReference>
<dbReference type="CDD" id="cd03811">
    <property type="entry name" value="GT4_GT28_WabH-like"/>
    <property type="match status" value="1"/>
</dbReference>
<reference evidence="2 3" key="1">
    <citation type="submission" date="2020-08" db="EMBL/GenBank/DDBJ databases">
        <title>Genomic Encyclopedia of Type Strains, Phase IV (KMG-IV): sequencing the most valuable type-strain genomes for metagenomic binning, comparative biology and taxonomic classification.</title>
        <authorList>
            <person name="Goeker M."/>
        </authorList>
    </citation>
    <scope>NUCLEOTIDE SEQUENCE [LARGE SCALE GENOMIC DNA]</scope>
    <source>
        <strain evidence="2 3">DSM 11590</strain>
    </source>
</reference>
<dbReference type="RefSeq" id="WP_184264750.1">
    <property type="nucleotide sequence ID" value="NZ_JACIIX010000013.1"/>
</dbReference>
<dbReference type="EMBL" id="JACIIX010000013">
    <property type="protein sequence ID" value="MBB6211726.1"/>
    <property type="molecule type" value="Genomic_DNA"/>
</dbReference>